<evidence type="ECO:0008006" key="4">
    <source>
        <dbReference type="Google" id="ProtNLM"/>
    </source>
</evidence>
<dbReference type="EMBL" id="JANJYJ010000006">
    <property type="protein sequence ID" value="KAK3204732.1"/>
    <property type="molecule type" value="Genomic_DNA"/>
</dbReference>
<organism evidence="2 3">
    <name type="scientific">Dipteronia sinensis</name>
    <dbReference type="NCBI Taxonomy" id="43782"/>
    <lineage>
        <taxon>Eukaryota</taxon>
        <taxon>Viridiplantae</taxon>
        <taxon>Streptophyta</taxon>
        <taxon>Embryophyta</taxon>
        <taxon>Tracheophyta</taxon>
        <taxon>Spermatophyta</taxon>
        <taxon>Magnoliopsida</taxon>
        <taxon>eudicotyledons</taxon>
        <taxon>Gunneridae</taxon>
        <taxon>Pentapetalae</taxon>
        <taxon>rosids</taxon>
        <taxon>malvids</taxon>
        <taxon>Sapindales</taxon>
        <taxon>Sapindaceae</taxon>
        <taxon>Hippocastanoideae</taxon>
        <taxon>Acereae</taxon>
        <taxon>Dipteronia</taxon>
    </lineage>
</organism>
<dbReference type="SUPFAM" id="SSF56219">
    <property type="entry name" value="DNase I-like"/>
    <property type="match status" value="1"/>
</dbReference>
<evidence type="ECO:0000313" key="2">
    <source>
        <dbReference type="EMBL" id="KAK3204732.1"/>
    </source>
</evidence>
<dbReference type="PANTHER" id="PTHR33710">
    <property type="entry name" value="BNAC02G09200D PROTEIN"/>
    <property type="match status" value="1"/>
</dbReference>
<dbReference type="PANTHER" id="PTHR33710:SF77">
    <property type="entry name" value="DNASE I-LIKE SUPERFAMILY PROTEIN"/>
    <property type="match status" value="1"/>
</dbReference>
<dbReference type="Proteomes" id="UP001281410">
    <property type="component" value="Unassembled WGS sequence"/>
</dbReference>
<dbReference type="InterPro" id="IPR036691">
    <property type="entry name" value="Endo/exonu/phosph_ase_sf"/>
</dbReference>
<protein>
    <recommendedName>
        <fullName evidence="4">DUF4283 domain-containing protein</fullName>
    </recommendedName>
</protein>
<gene>
    <name evidence="2" type="ORF">Dsin_018778</name>
</gene>
<accession>A0AAE0E1W6</accession>
<name>A0AAE0E1W6_9ROSI</name>
<evidence type="ECO:0000313" key="3">
    <source>
        <dbReference type="Proteomes" id="UP001281410"/>
    </source>
</evidence>
<comment type="caution">
    <text evidence="2">The sequence shown here is derived from an EMBL/GenBank/DDBJ whole genome shotgun (WGS) entry which is preliminary data.</text>
</comment>
<feature type="compositionally biased region" description="Basic residues" evidence="1">
    <location>
        <begin position="108"/>
        <end position="120"/>
    </location>
</feature>
<proteinExistence type="predicted"/>
<dbReference type="AlphaFoldDB" id="A0AAE0E1W6"/>
<feature type="region of interest" description="Disordered" evidence="1">
    <location>
        <begin position="98"/>
        <end position="128"/>
    </location>
</feature>
<reference evidence="2" key="1">
    <citation type="journal article" date="2023" name="Plant J.">
        <title>Genome sequences and population genomics provide insights into the demographic history, inbreeding, and mutation load of two 'living fossil' tree species of Dipteronia.</title>
        <authorList>
            <person name="Feng Y."/>
            <person name="Comes H.P."/>
            <person name="Chen J."/>
            <person name="Zhu S."/>
            <person name="Lu R."/>
            <person name="Zhang X."/>
            <person name="Li P."/>
            <person name="Qiu J."/>
            <person name="Olsen K.M."/>
            <person name="Qiu Y."/>
        </authorList>
    </citation>
    <scope>NUCLEOTIDE SEQUENCE</scope>
    <source>
        <strain evidence="2">NBL</strain>
    </source>
</reference>
<evidence type="ECO:0000256" key="1">
    <source>
        <dbReference type="SAM" id="MobiDB-lite"/>
    </source>
</evidence>
<sequence length="313" mass="36082">MVILKKWHLRLILTKETYSKILVWVNLFNIPHEYLNEEGLSHIASAVGKPIYAESLTESMKRISYARVCIEIDATYELLDSFDLFMGDNLGPNLGESVEILPPESSSNKKKKNKKKRTAKKGKDNSSQAKDWDMLDNYNNHDLGRIWIGWDPRILKITKIKEIDQIIHCHACILDSNDWFHISFVYGSNVDSSRRALWHSMCSIKHGTSWIVLVNFNVSRRVNESVGDFSRISLAMEEFNDCLLSYELDDLRFSGFLHTWCNMRSSGCISKKLDRVLVNKEWMAKYEHSEAIFLPSSISDHSPFLVKPGSQAF</sequence>
<keyword evidence="3" id="KW-1185">Reference proteome</keyword>